<dbReference type="NCBIfam" id="TIGR04056">
    <property type="entry name" value="OMP_RagA_SusC"/>
    <property type="match status" value="1"/>
</dbReference>
<evidence type="ECO:0000256" key="6">
    <source>
        <dbReference type="ARBA" id="ARBA00023136"/>
    </source>
</evidence>
<dbReference type="Gene3D" id="2.60.40.1120">
    <property type="entry name" value="Carboxypeptidase-like, regulatory domain"/>
    <property type="match status" value="1"/>
</dbReference>
<evidence type="ECO:0000256" key="9">
    <source>
        <dbReference type="RuleBase" id="RU003357"/>
    </source>
</evidence>
<dbReference type="SUPFAM" id="SSF49464">
    <property type="entry name" value="Carboxypeptidase regulatory domain-like"/>
    <property type="match status" value="1"/>
</dbReference>
<dbReference type="NCBIfam" id="TIGR04057">
    <property type="entry name" value="SusC_RagA_signa"/>
    <property type="match status" value="1"/>
</dbReference>
<evidence type="ECO:0000256" key="7">
    <source>
        <dbReference type="ARBA" id="ARBA00023237"/>
    </source>
</evidence>
<evidence type="ECO:0000259" key="10">
    <source>
        <dbReference type="Pfam" id="PF00593"/>
    </source>
</evidence>
<evidence type="ECO:0000313" key="12">
    <source>
        <dbReference type="EMBL" id="MCG2588028.1"/>
    </source>
</evidence>
<evidence type="ECO:0000256" key="4">
    <source>
        <dbReference type="ARBA" id="ARBA00022692"/>
    </source>
</evidence>
<keyword evidence="7 8" id="KW-0998">Cell outer membrane</keyword>
<comment type="subcellular location">
    <subcellularLocation>
        <location evidence="1 8">Cell outer membrane</location>
        <topology evidence="1 8">Multi-pass membrane protein</topology>
    </subcellularLocation>
</comment>
<proteinExistence type="inferred from homology"/>
<dbReference type="Gene3D" id="2.40.170.20">
    <property type="entry name" value="TonB-dependent receptor, beta-barrel domain"/>
    <property type="match status" value="1"/>
</dbReference>
<keyword evidence="2 8" id="KW-0813">Transport</keyword>
<evidence type="ECO:0000256" key="8">
    <source>
        <dbReference type="PROSITE-ProRule" id="PRU01360"/>
    </source>
</evidence>
<feature type="domain" description="TonB-dependent receptor plug" evidence="11">
    <location>
        <begin position="137"/>
        <end position="241"/>
    </location>
</feature>
<keyword evidence="6 8" id="KW-0472">Membrane</keyword>
<evidence type="ECO:0000256" key="1">
    <source>
        <dbReference type="ARBA" id="ARBA00004571"/>
    </source>
</evidence>
<dbReference type="Pfam" id="PF00593">
    <property type="entry name" value="TonB_dep_Rec_b-barrel"/>
    <property type="match status" value="1"/>
</dbReference>
<dbReference type="InterPro" id="IPR037066">
    <property type="entry name" value="Plug_dom_sf"/>
</dbReference>
<accession>A0ABS9KB02</accession>
<dbReference type="Pfam" id="PF07715">
    <property type="entry name" value="Plug"/>
    <property type="match status" value="1"/>
</dbReference>
<dbReference type="Proteomes" id="UP001165366">
    <property type="component" value="Unassembled WGS sequence"/>
</dbReference>
<dbReference type="InterPro" id="IPR012910">
    <property type="entry name" value="Plug_dom"/>
</dbReference>
<comment type="caution">
    <text evidence="12">The sequence shown here is derived from an EMBL/GenBank/DDBJ whole genome shotgun (WGS) entry which is preliminary data.</text>
</comment>
<protein>
    <submittedName>
        <fullName evidence="12">TonB-dependent receptor</fullName>
    </submittedName>
</protein>
<dbReference type="InterPro" id="IPR008969">
    <property type="entry name" value="CarboxyPept-like_regulatory"/>
</dbReference>
<dbReference type="InterPro" id="IPR023997">
    <property type="entry name" value="TonB-dep_OMP_SusC/RagA_CS"/>
</dbReference>
<reference evidence="12" key="2">
    <citation type="submission" date="2024-05" db="EMBL/GenBank/DDBJ databases">
        <title>Rhodohalobacter halophilus gen. nov., sp. nov., a moderately halophilic member of the family Balneolaceae.</title>
        <authorList>
            <person name="Xia J."/>
        </authorList>
    </citation>
    <scope>NUCLEOTIDE SEQUENCE</scope>
    <source>
        <strain evidence="12">WB101</strain>
    </source>
</reference>
<dbReference type="PROSITE" id="PS52016">
    <property type="entry name" value="TONB_DEPENDENT_REC_3"/>
    <property type="match status" value="1"/>
</dbReference>
<sequence length="1088" mass="118580">MRKNKKLRSQFFFDSVRHRLSSYTKVMMSLFLAVLFCGTAIAQEIEISGTVTTTGGETLPGVSIALEGTQIGTTTDLNGNYTIDAPENGVLVFSFVGFQTVREQITGRTNIDITMEETIANLDELIVTGYSSQRRGDVTGAVASVDIESVERETSASVLQRLDGRVPGVTVQTSGSPGARNTVRIRGISSFQNNDPLYIIDGTPVQDSYANWLNPADIESIQVLKDASAASIYGSRANNGVIIIETKTGSAGAPQVNLNVRTGIAQPIRGYDDFVITDALQYHEVIKRSYENAGQTVPTNIYGDPNNPSIPNYIWPNDGTNQTMNVDEGSYSFPNSLIMPASSGTNWWDEVFGNALQQNYNISVAGGSDSHNYNVSFNYLDQEGTAAYNRFQRGTVRVNTEFDLGLITIGENVSVATEHTYGGIQGNPGGYAEGGIIGKNILMQPVVPVKDINGWWASGKAVGLGNQSNPLKSAFYSKEGPSRNNRIFGNVFGRFDVQEKVLVTSRLGFNLNEGSYRFFNPVAPENSEPSFTNGIGEGNYVNTDWTWTNTLQYIDQFAGVHNVDVLVGHEANEFVTRSLNGSIGQLLNTNESSRYIQDALADPGTKNVNSGGFKSSLLSFFGKVAYNYDQRYFLDLTVRRDGSSRLGSTNRWGTFPAASLGWRVSNESFLQDSELISNLMIRAGYGVTGNQQIPSGRTVNQYGGSVGDTFYNIGGDGTSVVAGYRQVVRGNPNLKWEENESINVGVDLEMFDGRFNFALDVYQRDTNDLLFAPQLPASAGFAAPPIVNIGQMRNTGFDFTLGTRGTVGTDLNWTLSFNGSTYKNEIRKIDGTTEFFFSGTTIGRHGFTSINQLGKPIGSFYGLKTDGIFMNEAEVNSHVTQDGAAPGRLKFVDVNGDGNISAADETIIGNPHPDFTGGLDIGLQYKSWDLNTTFFASIGNEIYDVQKEFYIFRTFSTTVREDLLTKSAVVENGQVVNNPKYPRIDLNDTFSGGQPSDFYVEDGSYLRLRNLQIGYTLPGGVIPGLRNARIYVQGENLFTITGYDGLDPSLPARNISGGSGDTRDQYMGIDSGAYPSNRIFSLGINASF</sequence>
<evidence type="ECO:0000256" key="3">
    <source>
        <dbReference type="ARBA" id="ARBA00022452"/>
    </source>
</evidence>
<gene>
    <name evidence="12" type="ORF">L6773_05595</name>
</gene>
<evidence type="ECO:0000256" key="2">
    <source>
        <dbReference type="ARBA" id="ARBA00022448"/>
    </source>
</evidence>
<dbReference type="Gene3D" id="2.170.130.10">
    <property type="entry name" value="TonB-dependent receptor, plug domain"/>
    <property type="match status" value="1"/>
</dbReference>
<dbReference type="EMBL" id="JAKLWS010000005">
    <property type="protein sequence ID" value="MCG2588028.1"/>
    <property type="molecule type" value="Genomic_DNA"/>
</dbReference>
<keyword evidence="13" id="KW-1185">Reference proteome</keyword>
<comment type="similarity">
    <text evidence="8 9">Belongs to the TonB-dependent receptor family.</text>
</comment>
<dbReference type="InterPro" id="IPR039426">
    <property type="entry name" value="TonB-dep_rcpt-like"/>
</dbReference>
<organism evidence="12 13">
    <name type="scientific">Rhodohalobacter sulfatireducens</name>
    <dbReference type="NCBI Taxonomy" id="2911366"/>
    <lineage>
        <taxon>Bacteria</taxon>
        <taxon>Pseudomonadati</taxon>
        <taxon>Balneolota</taxon>
        <taxon>Balneolia</taxon>
        <taxon>Balneolales</taxon>
        <taxon>Balneolaceae</taxon>
        <taxon>Rhodohalobacter</taxon>
    </lineage>
</organism>
<keyword evidence="5 9" id="KW-0798">TonB box</keyword>
<dbReference type="InterPro" id="IPR036942">
    <property type="entry name" value="Beta-barrel_TonB_sf"/>
</dbReference>
<feature type="domain" description="TonB-dependent receptor-like beta-barrel" evidence="10">
    <location>
        <begin position="489"/>
        <end position="1037"/>
    </location>
</feature>
<dbReference type="InterPro" id="IPR000531">
    <property type="entry name" value="Beta-barrel_TonB"/>
</dbReference>
<evidence type="ECO:0000313" key="13">
    <source>
        <dbReference type="Proteomes" id="UP001165366"/>
    </source>
</evidence>
<name>A0ABS9KB02_9BACT</name>
<reference evidence="12" key="1">
    <citation type="submission" date="2022-01" db="EMBL/GenBank/DDBJ databases">
        <authorList>
            <person name="Wang Y."/>
        </authorList>
    </citation>
    <scope>NUCLEOTIDE SEQUENCE</scope>
    <source>
        <strain evidence="12">WB101</strain>
    </source>
</reference>
<dbReference type="InterPro" id="IPR023996">
    <property type="entry name" value="TonB-dep_OMP_SusC/RagA"/>
</dbReference>
<dbReference type="SUPFAM" id="SSF56935">
    <property type="entry name" value="Porins"/>
    <property type="match status" value="1"/>
</dbReference>
<evidence type="ECO:0000256" key="5">
    <source>
        <dbReference type="ARBA" id="ARBA00023077"/>
    </source>
</evidence>
<keyword evidence="4 8" id="KW-0812">Transmembrane</keyword>
<dbReference type="RefSeq" id="WP_237852873.1">
    <property type="nucleotide sequence ID" value="NZ_JAKLWS010000005.1"/>
</dbReference>
<evidence type="ECO:0000259" key="11">
    <source>
        <dbReference type="Pfam" id="PF07715"/>
    </source>
</evidence>
<keyword evidence="12" id="KW-0675">Receptor</keyword>
<keyword evidence="3 8" id="KW-1134">Transmembrane beta strand</keyword>
<dbReference type="Pfam" id="PF13715">
    <property type="entry name" value="CarbopepD_reg_2"/>
    <property type="match status" value="1"/>
</dbReference>